<dbReference type="Proteomes" id="UP000186922">
    <property type="component" value="Unassembled WGS sequence"/>
</dbReference>
<name>A0A1D1VWV0_RAMVA</name>
<evidence type="ECO:0000313" key="1">
    <source>
        <dbReference type="EMBL" id="GAV04743.1"/>
    </source>
</evidence>
<sequence>SLGIALHCSSTSWSRPRSLWSMEISRPFSKCRCKPPACSPMCGNDMTPSHNIFLICKYSPHITVQLNKKGKEDADIERSEAEVMYVFAVERANKLALLLCNPLTTVLLSSSRTE</sequence>
<gene>
    <name evidence="1" type="primary">RvY_14975-1</name>
    <name evidence="1" type="synonym">RvY_14975.1</name>
    <name evidence="1" type="ORF">RvY_14975</name>
</gene>
<protein>
    <submittedName>
        <fullName evidence="1">Uncharacterized protein</fullName>
    </submittedName>
</protein>
<comment type="caution">
    <text evidence="1">The sequence shown here is derived from an EMBL/GenBank/DDBJ whole genome shotgun (WGS) entry which is preliminary data.</text>
</comment>
<keyword evidence="2" id="KW-1185">Reference proteome</keyword>
<dbReference type="AlphaFoldDB" id="A0A1D1VWV0"/>
<reference evidence="1 2" key="1">
    <citation type="journal article" date="2016" name="Nat. Commun.">
        <title>Extremotolerant tardigrade genome and improved radiotolerance of human cultured cells by tardigrade-unique protein.</title>
        <authorList>
            <person name="Hashimoto T."/>
            <person name="Horikawa D.D."/>
            <person name="Saito Y."/>
            <person name="Kuwahara H."/>
            <person name="Kozuka-Hata H."/>
            <person name="Shin-I T."/>
            <person name="Minakuchi Y."/>
            <person name="Ohishi K."/>
            <person name="Motoyama A."/>
            <person name="Aizu T."/>
            <person name="Enomoto A."/>
            <person name="Kondo K."/>
            <person name="Tanaka S."/>
            <person name="Hara Y."/>
            <person name="Koshikawa S."/>
            <person name="Sagara H."/>
            <person name="Miura T."/>
            <person name="Yokobori S."/>
            <person name="Miyagawa K."/>
            <person name="Suzuki Y."/>
            <person name="Kubo T."/>
            <person name="Oyama M."/>
            <person name="Kohara Y."/>
            <person name="Fujiyama A."/>
            <person name="Arakawa K."/>
            <person name="Katayama T."/>
            <person name="Toyoda A."/>
            <person name="Kunieda T."/>
        </authorList>
    </citation>
    <scope>NUCLEOTIDE SEQUENCE [LARGE SCALE GENOMIC DNA]</scope>
    <source>
        <strain evidence="1 2">YOKOZUNA-1</strain>
    </source>
</reference>
<feature type="non-terminal residue" evidence="1">
    <location>
        <position position="1"/>
    </location>
</feature>
<dbReference type="EMBL" id="BDGG01000011">
    <property type="protein sequence ID" value="GAV04743.1"/>
    <property type="molecule type" value="Genomic_DNA"/>
</dbReference>
<organism evidence="1 2">
    <name type="scientific">Ramazzottius varieornatus</name>
    <name type="common">Water bear</name>
    <name type="synonym">Tardigrade</name>
    <dbReference type="NCBI Taxonomy" id="947166"/>
    <lineage>
        <taxon>Eukaryota</taxon>
        <taxon>Metazoa</taxon>
        <taxon>Ecdysozoa</taxon>
        <taxon>Tardigrada</taxon>
        <taxon>Eutardigrada</taxon>
        <taxon>Parachela</taxon>
        <taxon>Hypsibioidea</taxon>
        <taxon>Ramazzottiidae</taxon>
        <taxon>Ramazzottius</taxon>
    </lineage>
</organism>
<proteinExistence type="predicted"/>
<accession>A0A1D1VWV0</accession>
<evidence type="ECO:0000313" key="2">
    <source>
        <dbReference type="Proteomes" id="UP000186922"/>
    </source>
</evidence>